<proteinExistence type="predicted"/>
<protein>
    <submittedName>
        <fullName evidence="1">Uncharacterized protein</fullName>
    </submittedName>
</protein>
<evidence type="ECO:0000313" key="1">
    <source>
        <dbReference type="EMBL" id="MEU2120340.1"/>
    </source>
</evidence>
<gene>
    <name evidence="1" type="ORF">ABZ507_00790</name>
</gene>
<comment type="caution">
    <text evidence="1">The sequence shown here is derived from an EMBL/GenBank/DDBJ whole genome shotgun (WGS) entry which is preliminary data.</text>
</comment>
<dbReference type="InterPro" id="IPR011042">
    <property type="entry name" value="6-blade_b-propeller_TolB-like"/>
</dbReference>
<accession>A0ABV2X387</accession>
<evidence type="ECO:0000313" key="2">
    <source>
        <dbReference type="Proteomes" id="UP001550535"/>
    </source>
</evidence>
<dbReference type="SUPFAM" id="SSF101898">
    <property type="entry name" value="NHL repeat"/>
    <property type="match status" value="1"/>
</dbReference>
<name>A0ABV2X387_9NOCA</name>
<keyword evidence="2" id="KW-1185">Reference proteome</keyword>
<reference evidence="1 2" key="1">
    <citation type="submission" date="2024-06" db="EMBL/GenBank/DDBJ databases">
        <title>The Natural Products Discovery Center: Release of the First 8490 Sequenced Strains for Exploring Actinobacteria Biosynthetic Diversity.</title>
        <authorList>
            <person name="Kalkreuter E."/>
            <person name="Kautsar S.A."/>
            <person name="Yang D."/>
            <person name="Bader C.D."/>
            <person name="Teijaro C.N."/>
            <person name="Fluegel L."/>
            <person name="Davis C.M."/>
            <person name="Simpson J.R."/>
            <person name="Lauterbach L."/>
            <person name="Steele A.D."/>
            <person name="Gui C."/>
            <person name="Meng S."/>
            <person name="Li G."/>
            <person name="Viehrig K."/>
            <person name="Ye F."/>
            <person name="Su P."/>
            <person name="Kiefer A.F."/>
            <person name="Nichols A."/>
            <person name="Cepeda A.J."/>
            <person name="Yan W."/>
            <person name="Fan B."/>
            <person name="Jiang Y."/>
            <person name="Adhikari A."/>
            <person name="Zheng C.-J."/>
            <person name="Schuster L."/>
            <person name="Cowan T.M."/>
            <person name="Smanski M.J."/>
            <person name="Chevrette M.G."/>
            <person name="De Carvalho L.P.S."/>
            <person name="Shen B."/>
        </authorList>
    </citation>
    <scope>NUCLEOTIDE SEQUENCE [LARGE SCALE GENOMIC DNA]</scope>
    <source>
        <strain evidence="1 2">NPDC019434</strain>
    </source>
</reference>
<sequence>MHRRYPELDKREDSKSTAAIAFGLITTVAGTGTEGYNGDNQPAINAELHYPFGVALDGAGNLYIAEILNHRARRVEAVVFSVVQDAPDPVVMTAGVTTQLAFTVSANTTVAAGQTITLGFPSGVGLAPGGIVRYSCPNTGIDTPLPVTVGPDGAVSVTAPEITASTACFYTADVQASTIPEDTVSIGGTTQPIHFRINL</sequence>
<dbReference type="RefSeq" id="WP_357989791.1">
    <property type="nucleotide sequence ID" value="NZ_JBEYBR010000001.1"/>
</dbReference>
<dbReference type="Gene3D" id="2.120.10.30">
    <property type="entry name" value="TolB, C-terminal domain"/>
    <property type="match status" value="1"/>
</dbReference>
<dbReference type="EMBL" id="JBEYBR010000001">
    <property type="protein sequence ID" value="MEU2120340.1"/>
    <property type="molecule type" value="Genomic_DNA"/>
</dbReference>
<dbReference type="Proteomes" id="UP001550535">
    <property type="component" value="Unassembled WGS sequence"/>
</dbReference>
<organism evidence="1 2">
    <name type="scientific">Nocardia niwae</name>
    <dbReference type="NCBI Taxonomy" id="626084"/>
    <lineage>
        <taxon>Bacteria</taxon>
        <taxon>Bacillati</taxon>
        <taxon>Actinomycetota</taxon>
        <taxon>Actinomycetes</taxon>
        <taxon>Mycobacteriales</taxon>
        <taxon>Nocardiaceae</taxon>
        <taxon>Nocardia</taxon>
    </lineage>
</organism>